<dbReference type="Pfam" id="PF00501">
    <property type="entry name" value="AMP-binding"/>
    <property type="match status" value="1"/>
</dbReference>
<keyword evidence="2" id="KW-0067">ATP-binding</keyword>
<evidence type="ECO:0000259" key="3">
    <source>
        <dbReference type="Pfam" id="PF00501"/>
    </source>
</evidence>
<keyword evidence="1" id="KW-0547">Nucleotide-binding</keyword>
<dbReference type="PANTHER" id="PTHR43272">
    <property type="entry name" value="LONG-CHAIN-FATTY-ACID--COA LIGASE"/>
    <property type="match status" value="1"/>
</dbReference>
<evidence type="ECO:0000313" key="4">
    <source>
        <dbReference type="EMBL" id="BAL55521.1"/>
    </source>
</evidence>
<dbReference type="InterPro" id="IPR020845">
    <property type="entry name" value="AMP-binding_CS"/>
</dbReference>
<dbReference type="GO" id="GO:0004467">
    <property type="term" value="F:long-chain fatty acid-CoA ligase activity"/>
    <property type="evidence" value="ECO:0007669"/>
    <property type="project" value="TreeGrafter"/>
</dbReference>
<name>H5SH85_9BACT</name>
<dbReference type="PANTHER" id="PTHR43272:SF33">
    <property type="entry name" value="AMP-BINDING DOMAIN-CONTAINING PROTEIN-RELATED"/>
    <property type="match status" value="1"/>
</dbReference>
<feature type="domain" description="AMP-dependent synthetase/ligase" evidence="3">
    <location>
        <begin position="3"/>
        <end position="382"/>
    </location>
</feature>
<dbReference type="CDD" id="cd05907">
    <property type="entry name" value="VL_LC_FACS_like"/>
    <property type="match status" value="1"/>
</dbReference>
<gene>
    <name evidence="4" type="ORF">HGMM_F28D03C28</name>
</gene>
<reference evidence="4" key="1">
    <citation type="journal article" date="2005" name="Environ. Microbiol.">
        <title>Genetic and functional properties of uncultivated thermophilic crenarchaeotes from a subsurface gold mine as revealed by analysis of genome fragments.</title>
        <authorList>
            <person name="Nunoura T."/>
            <person name="Hirayama H."/>
            <person name="Takami H."/>
            <person name="Oida H."/>
            <person name="Nishi S."/>
            <person name="Shimamura S."/>
            <person name="Suzuki Y."/>
            <person name="Inagaki F."/>
            <person name="Takai K."/>
            <person name="Nealson K.H."/>
            <person name="Horikoshi K."/>
        </authorList>
    </citation>
    <scope>NUCLEOTIDE SEQUENCE</scope>
</reference>
<dbReference type="GO" id="GO:0005524">
    <property type="term" value="F:ATP binding"/>
    <property type="evidence" value="ECO:0007669"/>
    <property type="project" value="UniProtKB-KW"/>
</dbReference>
<dbReference type="Pfam" id="PF23562">
    <property type="entry name" value="AMP-binding_C_3"/>
    <property type="match status" value="1"/>
</dbReference>
<dbReference type="GO" id="GO:0016020">
    <property type="term" value="C:membrane"/>
    <property type="evidence" value="ECO:0007669"/>
    <property type="project" value="TreeGrafter"/>
</dbReference>
<evidence type="ECO:0000256" key="1">
    <source>
        <dbReference type="ARBA" id="ARBA00022741"/>
    </source>
</evidence>
<dbReference type="EMBL" id="AP011719">
    <property type="protein sequence ID" value="BAL55521.1"/>
    <property type="molecule type" value="Genomic_DNA"/>
</dbReference>
<dbReference type="SUPFAM" id="SSF56801">
    <property type="entry name" value="Acetyl-CoA synthetase-like"/>
    <property type="match status" value="1"/>
</dbReference>
<protein>
    <submittedName>
        <fullName evidence="4">Long-chain acyl-CoA synthetase</fullName>
    </submittedName>
</protein>
<dbReference type="Gene3D" id="3.40.50.12780">
    <property type="entry name" value="N-terminal domain of ligase-like"/>
    <property type="match status" value="1"/>
</dbReference>
<dbReference type="AlphaFoldDB" id="H5SH85"/>
<accession>H5SH85</accession>
<evidence type="ECO:0000256" key="2">
    <source>
        <dbReference type="ARBA" id="ARBA00022840"/>
    </source>
</evidence>
<dbReference type="InterPro" id="IPR000873">
    <property type="entry name" value="AMP-dep_synth/lig_dom"/>
</dbReference>
<reference evidence="4" key="2">
    <citation type="journal article" date="2012" name="PLoS ONE">
        <title>A Deeply Branching Thermophilic Bacterium with an Ancient Acetyl-CoA Pathway Dominates a Subsurface Ecosystem.</title>
        <authorList>
            <person name="Takami H."/>
            <person name="Noguchi H."/>
            <person name="Takaki Y."/>
            <person name="Uchiyama I."/>
            <person name="Toyoda A."/>
            <person name="Nishi S."/>
            <person name="Chee G.-J."/>
            <person name="Arai W."/>
            <person name="Nunoura T."/>
            <person name="Itoh T."/>
            <person name="Hattori M."/>
            <person name="Takai K."/>
        </authorList>
    </citation>
    <scope>NUCLEOTIDE SEQUENCE</scope>
</reference>
<organism evidence="4">
    <name type="scientific">uncultured Acidobacteriota bacterium</name>
    <dbReference type="NCBI Taxonomy" id="171953"/>
    <lineage>
        <taxon>Bacteria</taxon>
        <taxon>Pseudomonadati</taxon>
        <taxon>Acidobacteriota</taxon>
        <taxon>environmental samples</taxon>
    </lineage>
</organism>
<dbReference type="InterPro" id="IPR042099">
    <property type="entry name" value="ANL_N_sf"/>
</dbReference>
<proteinExistence type="predicted"/>
<sequence>MRTLAFGFYANGVRPGDHVALLSENRPEWTLSDLALLALGAVDVPIHATQAPPQVAHILRDSGARILVLSTGEQWQRLRDVLAGVESVEKIITFEAIADGDARLLPFSQLFEAGQRWAAHEPDLYDRLRRAVRPSDLATLLYTSGTTGEPKGVMLTHGNITSNVTAAMRVLGYSSRDVVLSILPLSHSFERMAFYCYLHAGLSIAYAESFDKVAENLRDIRPTVLVGVPRLFEKMRARILEASRALPGLKRHLVAWGLRAGERCERARRRGDALSPWLRWQHAVAERTVLARIREHIGLDRARSLISGGAALSPDVAYFFLGLGLEILQGYGLTETSPVVTVNPPGANKIGTVGRPIPGVEVKIAEDGEILVRGPNVMLGYYNRPEETAAAFTEDGWLRTGDVGFLDADGYLVITDRKKDLMKTSGGKYVAPQALENRLVASPLIAQAVVVGDGRKFPAALIVPNFEALRRYAAAQGIPFREAHQLCAHPKIRRLYEEEVERLMADFSPHERVKRIALLERELTIAEGELTPTLKVRRRIVEEKYRDIIERLYAE</sequence>
<dbReference type="PROSITE" id="PS00455">
    <property type="entry name" value="AMP_BINDING"/>
    <property type="match status" value="1"/>
</dbReference>